<keyword evidence="3" id="KW-1185">Reference proteome</keyword>
<evidence type="ECO:0000313" key="2">
    <source>
        <dbReference type="EMBL" id="TCV86654.1"/>
    </source>
</evidence>
<evidence type="ECO:0000313" key="3">
    <source>
        <dbReference type="Proteomes" id="UP000295367"/>
    </source>
</evidence>
<feature type="chain" id="PRO_5020395933" evidence="1">
    <location>
        <begin position="23"/>
        <end position="72"/>
    </location>
</feature>
<comment type="caution">
    <text evidence="2">The sequence shown here is derived from an EMBL/GenBank/DDBJ whole genome shotgun (WGS) entry which is preliminary data.</text>
</comment>
<name>A0A4R3Y7W2_9PROT</name>
<dbReference type="EMBL" id="SMCO01000006">
    <property type="protein sequence ID" value="TCV86654.1"/>
    <property type="molecule type" value="Genomic_DNA"/>
</dbReference>
<proteinExistence type="predicted"/>
<gene>
    <name evidence="2" type="ORF">EDC63_10615</name>
</gene>
<dbReference type="AlphaFoldDB" id="A0A4R3Y7W2"/>
<keyword evidence="1" id="KW-0732">Signal</keyword>
<reference evidence="2 3" key="1">
    <citation type="submission" date="2019-03" db="EMBL/GenBank/DDBJ databases">
        <title>Genomic Encyclopedia of Type Strains, Phase IV (KMG-IV): sequencing the most valuable type-strain genomes for metagenomic binning, comparative biology and taxonomic classification.</title>
        <authorList>
            <person name="Goeker M."/>
        </authorList>
    </citation>
    <scope>NUCLEOTIDE SEQUENCE [LARGE SCALE GENOMIC DNA]</scope>
    <source>
        <strain evidence="2 3">DSM 100309</strain>
    </source>
</reference>
<accession>A0A4R3Y7W2</accession>
<dbReference type="Proteomes" id="UP000295367">
    <property type="component" value="Unassembled WGS sequence"/>
</dbReference>
<evidence type="ECO:0000256" key="1">
    <source>
        <dbReference type="SAM" id="SignalP"/>
    </source>
</evidence>
<protein>
    <submittedName>
        <fullName evidence="2">Uncharacterized protein</fullName>
    </submittedName>
</protein>
<sequence length="72" mass="7799">MKNKLFWLAIVAVSMLPLQAFAVNSYYYVVMSSTGTATWGPFPSLGECQEALAKMQGKGLRKDASASSCFAK</sequence>
<feature type="signal peptide" evidence="1">
    <location>
        <begin position="1"/>
        <end position="22"/>
    </location>
</feature>
<organism evidence="2 3">
    <name type="scientific">Sulfurirhabdus autotrophica</name>
    <dbReference type="NCBI Taxonomy" id="1706046"/>
    <lineage>
        <taxon>Bacteria</taxon>
        <taxon>Pseudomonadati</taxon>
        <taxon>Pseudomonadota</taxon>
        <taxon>Betaproteobacteria</taxon>
        <taxon>Nitrosomonadales</taxon>
        <taxon>Sulfuricellaceae</taxon>
        <taxon>Sulfurirhabdus</taxon>
    </lineage>
</organism>